<dbReference type="eggNOG" id="COG0658">
    <property type="taxonomic scope" value="Bacteria"/>
</dbReference>
<dbReference type="OrthoDB" id="9761531at2"/>
<feature type="transmembrane region" description="Helical" evidence="6">
    <location>
        <begin position="354"/>
        <end position="375"/>
    </location>
</feature>
<dbReference type="STRING" id="1094466.KQS_01535"/>
<feature type="transmembrane region" description="Helical" evidence="6">
    <location>
        <begin position="507"/>
        <end position="525"/>
    </location>
</feature>
<evidence type="ECO:0000256" key="6">
    <source>
        <dbReference type="SAM" id="Phobius"/>
    </source>
</evidence>
<dbReference type="KEGG" id="fin:KQS_01535"/>
<feature type="transmembrane region" description="Helical" evidence="6">
    <location>
        <begin position="56"/>
        <end position="74"/>
    </location>
</feature>
<evidence type="ECO:0000256" key="4">
    <source>
        <dbReference type="ARBA" id="ARBA00022989"/>
    </source>
</evidence>
<sequence>MKYVKFPIIPLLLAFIFGILYEHFTNSNLKGLSISIIIAALSCFILYLYSKKEKNNPISLGISILISFFILGAINKNLHSDLNSKNHFSNYLKDENNIIVGFVNEKLKSTSFYDKYILDVSQINKQFAKGKILIYLPKTRISKLTIGTEIRLFSEIKYIDPITNPYQFNYTQYLNNQNIYYDIHYKKEDKIAITNCKNWKFYINQLKEKLISSFTYLHLKEDNYNLLMALLFGERTTLSKELTDNYTNTGVVHILAISGLHIALFYGLILWCSNPLKKYRNGKLYLFLLSISTLWIYALLTGMSASVVRAVVMFTIIAYGTLVNKQVNIYNSLATSALLLLLWNPNYLFDIGFQLSYCAVIAIIAFQPVVNKYSYSKKWLVLKTKETLLITLVAQLGVLPLTLYYFGQFPILFLISNVIVIPLSSLILILGLAIIPLNLILPSIGQYVGIIIEYLIDKMNQFTFWIGQFDSFIIKNIAFHELLVVFLFGIIWSLLNYFSNPKIKKVTWVLISILSFQIAYLAIFVNKNEHSELLVFNSYKNSILVLKRNKEATFYSTDFKKNKQLITNYCRNNFIVNKKEIPLKNSIYFQERILCIDSNGIYKTKMSPKIILLTQSPKINLERLIQIHQPKQIIADGSNYKSYIKLWKATCEKQKIPFHATTEKGLIQIK</sequence>
<proteinExistence type="predicted"/>
<dbReference type="RefSeq" id="WP_014387444.1">
    <property type="nucleotide sequence ID" value="NC_017025.1"/>
</dbReference>
<dbReference type="Pfam" id="PF03772">
    <property type="entry name" value="Competence"/>
    <property type="match status" value="1"/>
</dbReference>
<feature type="transmembrane region" description="Helical" evidence="6">
    <location>
        <begin position="250"/>
        <end position="272"/>
    </location>
</feature>
<dbReference type="AlphaFoldDB" id="H8XP33"/>
<gene>
    <name evidence="9" type="ordered locus">KQS_01535</name>
</gene>
<dbReference type="EMBL" id="HE774682">
    <property type="protein sequence ID" value="CCG52300.1"/>
    <property type="molecule type" value="Genomic_DNA"/>
</dbReference>
<comment type="subcellular location">
    <subcellularLocation>
        <location evidence="1">Cell membrane</location>
        <topology evidence="1">Multi-pass membrane protein</topology>
    </subcellularLocation>
</comment>
<keyword evidence="10" id="KW-1185">Reference proteome</keyword>
<protein>
    <recommendedName>
        <fullName evidence="11">Competence protein ComEC</fullName>
    </recommendedName>
</protein>
<accession>H8XP33</accession>
<dbReference type="Proteomes" id="UP000007599">
    <property type="component" value="Chromosome I"/>
</dbReference>
<evidence type="ECO:0000256" key="2">
    <source>
        <dbReference type="ARBA" id="ARBA00022475"/>
    </source>
</evidence>
<evidence type="ECO:0000313" key="9">
    <source>
        <dbReference type="EMBL" id="CCG52300.1"/>
    </source>
</evidence>
<evidence type="ECO:0000313" key="10">
    <source>
        <dbReference type="Proteomes" id="UP000007599"/>
    </source>
</evidence>
<feature type="transmembrane region" description="Helical" evidence="6">
    <location>
        <begin position="387"/>
        <end position="406"/>
    </location>
</feature>
<dbReference type="PANTHER" id="PTHR30619">
    <property type="entry name" value="DNA INTERNALIZATION/COMPETENCE PROTEIN COMEC/REC2"/>
    <property type="match status" value="1"/>
</dbReference>
<keyword evidence="4 6" id="KW-1133">Transmembrane helix</keyword>
<feature type="domain" description="ComEC/Rec2-related protein" evidence="7">
    <location>
        <begin position="230"/>
        <end position="493"/>
    </location>
</feature>
<feature type="transmembrane region" description="Helical" evidence="6">
    <location>
        <begin position="439"/>
        <end position="456"/>
    </location>
</feature>
<evidence type="ECO:0000256" key="5">
    <source>
        <dbReference type="ARBA" id="ARBA00023136"/>
    </source>
</evidence>
<dbReference type="HOGENOM" id="CLU_010363_5_0_10"/>
<dbReference type="InterPro" id="IPR004477">
    <property type="entry name" value="ComEC_N"/>
</dbReference>
<keyword evidence="2" id="KW-1003">Cell membrane</keyword>
<feature type="transmembrane region" description="Helical" evidence="6">
    <location>
        <begin position="31"/>
        <end position="49"/>
    </location>
</feature>
<feature type="transmembrane region" description="Helical" evidence="6">
    <location>
        <begin position="412"/>
        <end position="432"/>
    </location>
</feature>
<dbReference type="NCBIfam" id="TIGR00360">
    <property type="entry name" value="ComEC_N-term"/>
    <property type="match status" value="1"/>
</dbReference>
<dbReference type="PANTHER" id="PTHR30619:SF1">
    <property type="entry name" value="RECOMBINATION PROTEIN 2"/>
    <property type="match status" value="1"/>
</dbReference>
<feature type="transmembrane region" description="Helical" evidence="6">
    <location>
        <begin position="284"/>
        <end position="300"/>
    </location>
</feature>
<evidence type="ECO:0000259" key="7">
    <source>
        <dbReference type="Pfam" id="PF03772"/>
    </source>
</evidence>
<dbReference type="InterPro" id="IPR025405">
    <property type="entry name" value="DUF4131"/>
</dbReference>
<evidence type="ECO:0000259" key="8">
    <source>
        <dbReference type="Pfam" id="PF13567"/>
    </source>
</evidence>
<keyword evidence="5 6" id="KW-0472">Membrane</keyword>
<reference evidence="10" key="2">
    <citation type="submission" date="2012-03" db="EMBL/GenBank/DDBJ databases">
        <title>Complete genome sequence of Flavobacterium indicum GPTSA100-9T, isolated from warm spring water.</title>
        <authorList>
            <person name="Barbier P."/>
            <person name="Houel A."/>
            <person name="Loux V."/>
            <person name="Poulain J."/>
            <person name="Bernardet J.-F."/>
            <person name="Touchon M."/>
            <person name="Duchaud E."/>
        </authorList>
    </citation>
    <scope>NUCLEOTIDE SEQUENCE [LARGE SCALE GENOMIC DNA]</scope>
    <source>
        <strain evidence="10">DSM 17447 / CIP 109464 / GPTSA100-9</strain>
    </source>
</reference>
<dbReference type="InterPro" id="IPR052159">
    <property type="entry name" value="Competence_DNA_uptake"/>
</dbReference>
<evidence type="ECO:0000256" key="1">
    <source>
        <dbReference type="ARBA" id="ARBA00004651"/>
    </source>
</evidence>
<dbReference type="GO" id="GO:0005886">
    <property type="term" value="C:plasma membrane"/>
    <property type="evidence" value="ECO:0007669"/>
    <property type="project" value="UniProtKB-SubCell"/>
</dbReference>
<dbReference type="Pfam" id="PF13567">
    <property type="entry name" value="DUF4131"/>
    <property type="match status" value="1"/>
</dbReference>
<organism evidence="9 10">
    <name type="scientific">Flavobacterium indicum (strain DSM 17447 / CIP 109464 / GPTSA100-9)</name>
    <dbReference type="NCBI Taxonomy" id="1094466"/>
    <lineage>
        <taxon>Bacteria</taxon>
        <taxon>Pseudomonadati</taxon>
        <taxon>Bacteroidota</taxon>
        <taxon>Flavobacteriia</taxon>
        <taxon>Flavobacteriales</taxon>
        <taxon>Flavobacteriaceae</taxon>
        <taxon>Flavobacterium</taxon>
    </lineage>
</organism>
<feature type="domain" description="DUF4131" evidence="8">
    <location>
        <begin position="33"/>
        <end position="188"/>
    </location>
</feature>
<feature type="transmembrane region" description="Helical" evidence="6">
    <location>
        <begin position="476"/>
        <end position="495"/>
    </location>
</feature>
<evidence type="ECO:0000256" key="3">
    <source>
        <dbReference type="ARBA" id="ARBA00022692"/>
    </source>
</evidence>
<keyword evidence="3 6" id="KW-0812">Transmembrane</keyword>
<name>H8XP33_FLAIG</name>
<reference evidence="9 10" key="1">
    <citation type="journal article" date="2012" name="J. Bacteriol.">
        <title>Complete Genome Sequence of Flavobacterium indicum GPSTA100-9T, Isolated from Warm Spring Water.</title>
        <authorList>
            <person name="Barbier P."/>
            <person name="Houel A."/>
            <person name="Loux V."/>
            <person name="Poulain J."/>
            <person name="Bernardet J.F."/>
            <person name="Touchon M."/>
            <person name="Duchaud E."/>
        </authorList>
    </citation>
    <scope>NUCLEOTIDE SEQUENCE [LARGE SCALE GENOMIC DNA]</scope>
    <source>
        <strain evidence="10">DSM 17447 / CIP 109464 / GPTSA100-9</strain>
    </source>
</reference>
<feature type="transmembrane region" description="Helical" evidence="6">
    <location>
        <begin position="329"/>
        <end position="348"/>
    </location>
</feature>
<evidence type="ECO:0008006" key="11">
    <source>
        <dbReference type="Google" id="ProtNLM"/>
    </source>
</evidence>
<dbReference type="PATRIC" id="fig|1094466.5.peg.302"/>
<feature type="transmembrane region" description="Helical" evidence="6">
    <location>
        <begin position="7"/>
        <end position="25"/>
    </location>
</feature>
<feature type="transmembrane region" description="Helical" evidence="6">
    <location>
        <begin position="306"/>
        <end position="322"/>
    </location>
</feature>